<name>A0AAE1AYS4_9GAST</name>
<dbReference type="Pfam" id="PF20700">
    <property type="entry name" value="Mutator"/>
    <property type="match status" value="1"/>
</dbReference>
<dbReference type="PANTHER" id="PTHR33309">
    <property type="entry name" value="KERATIN, ULTRA HIGH-SULFUR MATRIX PROTEIN-LIKE"/>
    <property type="match status" value="1"/>
</dbReference>
<feature type="compositionally biased region" description="Basic and acidic residues" evidence="1">
    <location>
        <begin position="20"/>
        <end position="37"/>
    </location>
</feature>
<accession>A0AAE1AYS4</accession>
<protein>
    <recommendedName>
        <fullName evidence="2">Mutator-like transposase domain-containing protein</fullName>
    </recommendedName>
</protein>
<dbReference type="InterPro" id="IPR049012">
    <property type="entry name" value="Mutator_transp_dom"/>
</dbReference>
<reference evidence="3" key="1">
    <citation type="journal article" date="2023" name="G3 (Bethesda)">
        <title>A reference genome for the long-term kleptoplast-retaining sea slug Elysia crispata morphotype clarki.</title>
        <authorList>
            <person name="Eastman K.E."/>
            <person name="Pendleton A.L."/>
            <person name="Shaikh M.A."/>
            <person name="Suttiyut T."/>
            <person name="Ogas R."/>
            <person name="Tomko P."/>
            <person name="Gavelis G."/>
            <person name="Widhalm J.R."/>
            <person name="Wisecaver J.H."/>
        </authorList>
    </citation>
    <scope>NUCLEOTIDE SEQUENCE</scope>
    <source>
        <strain evidence="3">ECLA1</strain>
    </source>
</reference>
<feature type="compositionally biased region" description="Low complexity" evidence="1">
    <location>
        <begin position="41"/>
        <end position="59"/>
    </location>
</feature>
<dbReference type="PANTHER" id="PTHR33309:SF3">
    <property type="entry name" value="CCHC-TYPE DOMAIN-CONTAINING PROTEIN"/>
    <property type="match status" value="1"/>
</dbReference>
<feature type="region of interest" description="Disordered" evidence="1">
    <location>
        <begin position="1"/>
        <end position="62"/>
    </location>
</feature>
<dbReference type="Proteomes" id="UP001283361">
    <property type="component" value="Unassembled WGS sequence"/>
</dbReference>
<proteinExistence type="predicted"/>
<keyword evidence="4" id="KW-1185">Reference proteome</keyword>
<evidence type="ECO:0000259" key="2">
    <source>
        <dbReference type="Pfam" id="PF20700"/>
    </source>
</evidence>
<feature type="domain" description="Mutator-like transposase" evidence="2">
    <location>
        <begin position="99"/>
        <end position="453"/>
    </location>
</feature>
<dbReference type="AlphaFoldDB" id="A0AAE1AYS4"/>
<organism evidence="3 4">
    <name type="scientific">Elysia crispata</name>
    <name type="common">lettuce slug</name>
    <dbReference type="NCBI Taxonomy" id="231223"/>
    <lineage>
        <taxon>Eukaryota</taxon>
        <taxon>Metazoa</taxon>
        <taxon>Spiralia</taxon>
        <taxon>Lophotrochozoa</taxon>
        <taxon>Mollusca</taxon>
        <taxon>Gastropoda</taxon>
        <taxon>Heterobranchia</taxon>
        <taxon>Euthyneura</taxon>
        <taxon>Panpulmonata</taxon>
        <taxon>Sacoglossa</taxon>
        <taxon>Placobranchoidea</taxon>
        <taxon>Plakobranchidae</taxon>
        <taxon>Elysia</taxon>
    </lineage>
</organism>
<sequence>MVATKQASAALRKPAKKSRKEALAKARASKEAKRLGQEPEPVAASPSTSATPAADPVSAENGIPVKLSASKRKLDLMANFAPQPSDMSQRLLLLDLSCLTALFKPFSCKSCGGKLTVISDTRKGFVCQLKTVCLRCEAVLSKTMTSKTLKGSSHYDINRRAVLSMLNVGLGFAGHTTFCETMGLEGLTEKSFASHVREIHQASDRLKTAVLNKAVKKVYEAHGKAEGDVLDIAVSYDGTWQKRGHTSKHGLGVVIEVTTGLAVDYHVMSSFCQPCSTKGVTMKKKGEAAYNEWWEQHKVSCTINHTGSAGMMEVEAAKTIFSRSLGRGLRYTTLVADGDCKTFNELQELRPYGDTSICKEECTNHVSKRLGTGLRNLVAAESKRGTTLGGRKQGSLTQAKIALLQSHYKKAVASKSATVGELSKKIWTTFYHASSTDCNPQHHLCPTGTRSWCFYNRALAFGKDPPSHKNRSSSSISPHVAEKVRGVYERLTAPELLQRCLKGLTQNANEAIHSTIWSRCPKHLFAGRRRVEIATTIAVGNFNSGSTSLRELTEECGCGVGKISIAHGLKRDFARIKRAEKAETVEAKRRRVDMARAVTVAQQEFLAAEGGPSYISGGF</sequence>
<evidence type="ECO:0000256" key="1">
    <source>
        <dbReference type="SAM" id="MobiDB-lite"/>
    </source>
</evidence>
<dbReference type="EMBL" id="JAWDGP010001069">
    <property type="protein sequence ID" value="KAK3795357.1"/>
    <property type="molecule type" value="Genomic_DNA"/>
</dbReference>
<gene>
    <name evidence="3" type="ORF">RRG08_058197</name>
</gene>
<evidence type="ECO:0000313" key="3">
    <source>
        <dbReference type="EMBL" id="KAK3795357.1"/>
    </source>
</evidence>
<comment type="caution">
    <text evidence="3">The sequence shown here is derived from an EMBL/GenBank/DDBJ whole genome shotgun (WGS) entry which is preliminary data.</text>
</comment>
<evidence type="ECO:0000313" key="4">
    <source>
        <dbReference type="Proteomes" id="UP001283361"/>
    </source>
</evidence>